<comment type="caution">
    <text evidence="9">The sequence shown here is derived from an EMBL/GenBank/DDBJ whole genome shotgun (WGS) entry which is preliminary data.</text>
</comment>
<dbReference type="InterPro" id="IPR011032">
    <property type="entry name" value="GroES-like_sf"/>
</dbReference>
<dbReference type="SUPFAM" id="SSF50129">
    <property type="entry name" value="GroES-like"/>
    <property type="match status" value="1"/>
</dbReference>
<dbReference type="GO" id="GO:0004022">
    <property type="term" value="F:alcohol dehydrogenase (NAD+) activity"/>
    <property type="evidence" value="ECO:0007669"/>
    <property type="project" value="UniProtKB-EC"/>
</dbReference>
<dbReference type="InterPro" id="IPR013154">
    <property type="entry name" value="ADH-like_N"/>
</dbReference>
<dbReference type="InterPro" id="IPR013149">
    <property type="entry name" value="ADH-like_C"/>
</dbReference>
<accession>A0A1Q8CMI3</accession>
<dbReference type="SUPFAM" id="SSF51735">
    <property type="entry name" value="NAD(P)-binding Rossmann-fold domains"/>
    <property type="match status" value="1"/>
</dbReference>
<feature type="domain" description="Enoyl reductase (ER)" evidence="8">
    <location>
        <begin position="10"/>
        <end position="343"/>
    </location>
</feature>
<reference evidence="9 10" key="1">
    <citation type="submission" date="2016-12" db="EMBL/GenBank/DDBJ databases">
        <title>The draft genome sequence of Actinophytocola sp. 11-183.</title>
        <authorList>
            <person name="Wang W."/>
            <person name="Yuan L."/>
        </authorList>
    </citation>
    <scope>NUCLEOTIDE SEQUENCE [LARGE SCALE GENOMIC DNA]</scope>
    <source>
        <strain evidence="9 10">11-183</strain>
    </source>
</reference>
<dbReference type="Proteomes" id="UP000185596">
    <property type="component" value="Unassembled WGS sequence"/>
</dbReference>
<dbReference type="AlphaFoldDB" id="A0A1Q8CMI3"/>
<comment type="similarity">
    <text evidence="2">Belongs to the zinc-containing alcohol dehydrogenase family.</text>
</comment>
<dbReference type="OrthoDB" id="3175656at2"/>
<dbReference type="PANTHER" id="PTHR42940:SF3">
    <property type="entry name" value="ALCOHOL DEHYDROGENASE 1-RELATED"/>
    <property type="match status" value="1"/>
</dbReference>
<keyword evidence="4" id="KW-0479">Metal-binding</keyword>
<evidence type="ECO:0000259" key="8">
    <source>
        <dbReference type="SMART" id="SM00829"/>
    </source>
</evidence>
<dbReference type="SMART" id="SM00829">
    <property type="entry name" value="PKS_ER"/>
    <property type="match status" value="1"/>
</dbReference>
<dbReference type="Gene3D" id="3.90.180.10">
    <property type="entry name" value="Medium-chain alcohol dehydrogenases, catalytic domain"/>
    <property type="match status" value="1"/>
</dbReference>
<evidence type="ECO:0000256" key="3">
    <source>
        <dbReference type="ARBA" id="ARBA00013190"/>
    </source>
</evidence>
<dbReference type="EMBL" id="MSIE01000040">
    <property type="protein sequence ID" value="OLF15562.1"/>
    <property type="molecule type" value="Genomic_DNA"/>
</dbReference>
<dbReference type="Pfam" id="PF00107">
    <property type="entry name" value="ADH_zinc_N"/>
    <property type="match status" value="1"/>
</dbReference>
<gene>
    <name evidence="9" type="ORF">BU204_21405</name>
</gene>
<evidence type="ECO:0000256" key="1">
    <source>
        <dbReference type="ARBA" id="ARBA00001947"/>
    </source>
</evidence>
<evidence type="ECO:0000256" key="2">
    <source>
        <dbReference type="ARBA" id="ARBA00008072"/>
    </source>
</evidence>
<evidence type="ECO:0000256" key="5">
    <source>
        <dbReference type="ARBA" id="ARBA00022833"/>
    </source>
</evidence>
<keyword evidence="5" id="KW-0862">Zinc</keyword>
<evidence type="ECO:0000256" key="6">
    <source>
        <dbReference type="ARBA" id="ARBA00023002"/>
    </source>
</evidence>
<evidence type="ECO:0000313" key="9">
    <source>
        <dbReference type="EMBL" id="OLF15562.1"/>
    </source>
</evidence>
<dbReference type="Pfam" id="PF08240">
    <property type="entry name" value="ADH_N"/>
    <property type="match status" value="1"/>
</dbReference>
<dbReference type="InterPro" id="IPR036291">
    <property type="entry name" value="NAD(P)-bd_dom_sf"/>
</dbReference>
<keyword evidence="6" id="KW-0560">Oxidoreductase</keyword>
<organism evidence="9 10">
    <name type="scientific">Actinophytocola xanthii</name>
    <dbReference type="NCBI Taxonomy" id="1912961"/>
    <lineage>
        <taxon>Bacteria</taxon>
        <taxon>Bacillati</taxon>
        <taxon>Actinomycetota</taxon>
        <taxon>Actinomycetes</taxon>
        <taxon>Pseudonocardiales</taxon>
        <taxon>Pseudonocardiaceae</taxon>
    </lineage>
</organism>
<dbReference type="STRING" id="1912961.BU204_21405"/>
<evidence type="ECO:0000256" key="4">
    <source>
        <dbReference type="ARBA" id="ARBA00022723"/>
    </source>
</evidence>
<comment type="cofactor">
    <cofactor evidence="1">
        <name>Zn(2+)</name>
        <dbReference type="ChEBI" id="CHEBI:29105"/>
    </cofactor>
</comment>
<proteinExistence type="inferred from homology"/>
<sequence>MTAVVLTGFGGPEVLEVNQVPVPEPGPGEVLVRVRAVSVGRTLDLATRAGRLPFARAVRFPHLLGADHVGEVVASGPGVPVTAPGQRVVVFPVLSCGRCAGCDQGHQERCGGLELLGVHRQGAYAQYCVVPEAAVLPVPDGVSDREACALALNGAVAHRQLEVSEVVPGDWLLVPAAGGALGSAVVAMAVHRGIRVVAGTRQSWKHDRLRALGAELVVDTTDAGFPAQLAAATGGRGVAAVIDNVVDAPVWSRLQEVLATGGSVVCSGALEDARVEVDLRAMYLRSQSIRTVRTARPADFEATWKDVADGLRVPVNAEEFTLTEAAGAHRLLETDDTFGRVVLTVE</sequence>
<protein>
    <recommendedName>
        <fullName evidence="3">alcohol dehydrogenase</fullName>
        <ecNumber evidence="3">1.1.1.1</ecNumber>
    </recommendedName>
</protein>
<dbReference type="EC" id="1.1.1.1" evidence="3"/>
<dbReference type="GO" id="GO:0046872">
    <property type="term" value="F:metal ion binding"/>
    <property type="evidence" value="ECO:0007669"/>
    <property type="project" value="UniProtKB-KW"/>
</dbReference>
<dbReference type="InterPro" id="IPR020843">
    <property type="entry name" value="ER"/>
</dbReference>
<keyword evidence="7" id="KW-0520">NAD</keyword>
<dbReference type="GO" id="GO:0005737">
    <property type="term" value="C:cytoplasm"/>
    <property type="evidence" value="ECO:0007669"/>
    <property type="project" value="TreeGrafter"/>
</dbReference>
<evidence type="ECO:0000313" key="10">
    <source>
        <dbReference type="Proteomes" id="UP000185596"/>
    </source>
</evidence>
<name>A0A1Q8CMI3_9PSEU</name>
<keyword evidence="10" id="KW-1185">Reference proteome</keyword>
<dbReference type="PANTHER" id="PTHR42940">
    <property type="entry name" value="ALCOHOL DEHYDROGENASE 1-RELATED"/>
    <property type="match status" value="1"/>
</dbReference>
<evidence type="ECO:0000256" key="7">
    <source>
        <dbReference type="ARBA" id="ARBA00023027"/>
    </source>
</evidence>